<dbReference type="STRING" id="1349767.GJA_4350"/>
<reference evidence="2 3" key="1">
    <citation type="journal article" date="2015" name="Genome Announc.">
        <title>Genome Sequence of Mushroom Soft-Rot Pathogen Janthinobacterium agaricidamnosum.</title>
        <authorList>
            <person name="Graupner K."/>
            <person name="Lackner G."/>
            <person name="Hertweck C."/>
        </authorList>
    </citation>
    <scope>NUCLEOTIDE SEQUENCE [LARGE SCALE GENOMIC DNA]</scope>
    <source>
        <strain evidence="3">NBRC 102515 / DSM 9628</strain>
    </source>
</reference>
<feature type="signal peptide" evidence="1">
    <location>
        <begin position="1"/>
        <end position="21"/>
    </location>
</feature>
<keyword evidence="1" id="KW-0732">Signal</keyword>
<evidence type="ECO:0000256" key="1">
    <source>
        <dbReference type="SAM" id="SignalP"/>
    </source>
</evidence>
<accession>W0VC92</accession>
<dbReference type="HOGENOM" id="CLU_2935350_0_0_4"/>
<dbReference type="PATRIC" id="fig|1349767.4.peg.909"/>
<dbReference type="Proteomes" id="UP000027604">
    <property type="component" value="Chromosome I"/>
</dbReference>
<dbReference type="AlphaFoldDB" id="W0VC92"/>
<proteinExistence type="predicted"/>
<sequence>MRGALLLAVCLPALGGCTAIAVTSTVVGAGVSVASTAVDATVLVGKGVVKAGSAVAGSGN</sequence>
<dbReference type="KEGG" id="jag:GJA_4350"/>
<dbReference type="EMBL" id="HG322949">
    <property type="protein sequence ID" value="CDG84958.1"/>
    <property type="molecule type" value="Genomic_DNA"/>
</dbReference>
<dbReference type="PROSITE" id="PS51257">
    <property type="entry name" value="PROKAR_LIPOPROTEIN"/>
    <property type="match status" value="1"/>
</dbReference>
<protein>
    <submittedName>
        <fullName evidence="2">Putative lipoprotein</fullName>
    </submittedName>
</protein>
<keyword evidence="2" id="KW-0449">Lipoprotein</keyword>
<feature type="chain" id="PRO_5004798248" evidence="1">
    <location>
        <begin position="22"/>
        <end position="60"/>
    </location>
</feature>
<keyword evidence="3" id="KW-1185">Reference proteome</keyword>
<organism evidence="2 3">
    <name type="scientific">Janthinobacterium agaricidamnosum NBRC 102515 = DSM 9628</name>
    <dbReference type="NCBI Taxonomy" id="1349767"/>
    <lineage>
        <taxon>Bacteria</taxon>
        <taxon>Pseudomonadati</taxon>
        <taxon>Pseudomonadota</taxon>
        <taxon>Betaproteobacteria</taxon>
        <taxon>Burkholderiales</taxon>
        <taxon>Oxalobacteraceae</taxon>
        <taxon>Janthinobacterium</taxon>
    </lineage>
</organism>
<name>W0VC92_9BURK</name>
<evidence type="ECO:0000313" key="2">
    <source>
        <dbReference type="EMBL" id="CDG84958.1"/>
    </source>
</evidence>
<gene>
    <name evidence="2" type="ORF">GJA_4350</name>
</gene>
<evidence type="ECO:0000313" key="3">
    <source>
        <dbReference type="Proteomes" id="UP000027604"/>
    </source>
</evidence>